<accession>G7Z4K7</accession>
<feature type="region of interest" description="Disordered" evidence="1">
    <location>
        <begin position="1"/>
        <end position="36"/>
    </location>
</feature>
<sequence length="91" mass="10200">MNAQRVRFIPPSNARGSETTGARLAGPDETPCSANILRGTLPGIRMRRRDATEMSQITRAKAVVVRRAAVDYSREPHRELNHVNRASDFNR</sequence>
<keyword evidence="3" id="KW-1185">Reference proteome</keyword>
<protein>
    <submittedName>
        <fullName evidence="2">Uncharacterized protein</fullName>
    </submittedName>
</protein>
<evidence type="ECO:0000313" key="3">
    <source>
        <dbReference type="Proteomes" id="UP000005667"/>
    </source>
</evidence>
<name>G7Z4K7_AZOL4</name>
<dbReference type="AlphaFoldDB" id="G7Z4K7"/>
<dbReference type="HOGENOM" id="CLU_2420672_0_0_5"/>
<organism evidence="2 3">
    <name type="scientific">Azospirillum lipoferum (strain 4B)</name>
    <dbReference type="NCBI Taxonomy" id="862719"/>
    <lineage>
        <taxon>Bacteria</taxon>
        <taxon>Pseudomonadati</taxon>
        <taxon>Pseudomonadota</taxon>
        <taxon>Alphaproteobacteria</taxon>
        <taxon>Rhodospirillales</taxon>
        <taxon>Azospirillaceae</taxon>
        <taxon>Azospirillum</taxon>
    </lineage>
</organism>
<gene>
    <name evidence="2" type="ordered locus">AZOLI_1044</name>
</gene>
<evidence type="ECO:0000256" key="1">
    <source>
        <dbReference type="SAM" id="MobiDB-lite"/>
    </source>
</evidence>
<proteinExistence type="predicted"/>
<dbReference type="EMBL" id="FQ311868">
    <property type="protein sequence ID" value="CBS86374.1"/>
    <property type="molecule type" value="Genomic_DNA"/>
</dbReference>
<dbReference type="KEGG" id="ali:AZOLI_1044"/>
<evidence type="ECO:0000313" key="2">
    <source>
        <dbReference type="EMBL" id="CBS86374.1"/>
    </source>
</evidence>
<reference evidence="3" key="1">
    <citation type="journal article" date="2011" name="PLoS Genet.">
        <title>Azospirillum genomes reveal transition of bacteria from aquatic to terrestrial environments.</title>
        <authorList>
            <person name="Wisniewski-Dye F."/>
            <person name="Borziak K."/>
            <person name="Khalsa-Moyers G."/>
            <person name="Alexandre G."/>
            <person name="Sukharnikov L.O."/>
            <person name="Wuichet K."/>
            <person name="Hurst G.B."/>
            <person name="McDonald W.H."/>
            <person name="Robertson J.S."/>
            <person name="Barbe V."/>
            <person name="Calteau A."/>
            <person name="Rouy Z."/>
            <person name="Mangenot S."/>
            <person name="Prigent-Combaret C."/>
            <person name="Normand P."/>
            <person name="Boyer M."/>
            <person name="Siguier P."/>
            <person name="Dessaux Y."/>
            <person name="Elmerich C."/>
            <person name="Condemine G."/>
            <person name="Krishnen G."/>
            <person name="Kennedy I."/>
            <person name="Paterson A.H."/>
            <person name="Gonzalez V."/>
            <person name="Mavingui P."/>
            <person name="Zhulin I.B."/>
        </authorList>
    </citation>
    <scope>NUCLEOTIDE SEQUENCE [LARGE SCALE GENOMIC DNA]</scope>
    <source>
        <strain evidence="3">4B</strain>
    </source>
</reference>
<dbReference type="Proteomes" id="UP000005667">
    <property type="component" value="Chromosome"/>
</dbReference>